<proteinExistence type="predicted"/>
<feature type="compositionally biased region" description="Basic and acidic residues" evidence="1">
    <location>
        <begin position="8"/>
        <end position="21"/>
    </location>
</feature>
<organism evidence="2 3">
    <name type="scientific">Mycena chlorophos</name>
    <name type="common">Agaric fungus</name>
    <name type="synonym">Agaricus chlorophos</name>
    <dbReference type="NCBI Taxonomy" id="658473"/>
    <lineage>
        <taxon>Eukaryota</taxon>
        <taxon>Fungi</taxon>
        <taxon>Dikarya</taxon>
        <taxon>Basidiomycota</taxon>
        <taxon>Agaricomycotina</taxon>
        <taxon>Agaricomycetes</taxon>
        <taxon>Agaricomycetidae</taxon>
        <taxon>Agaricales</taxon>
        <taxon>Marasmiineae</taxon>
        <taxon>Mycenaceae</taxon>
        <taxon>Mycena</taxon>
    </lineage>
</organism>
<reference evidence="2" key="1">
    <citation type="submission" date="2014-09" db="EMBL/GenBank/DDBJ databases">
        <title>Genome sequence of the luminous mushroom Mycena chlorophos for searching fungal bioluminescence genes.</title>
        <authorList>
            <person name="Tanaka Y."/>
            <person name="Kasuga D."/>
            <person name="Oba Y."/>
            <person name="Hase S."/>
            <person name="Sato K."/>
            <person name="Oba Y."/>
            <person name="Sakakibara Y."/>
        </authorList>
    </citation>
    <scope>NUCLEOTIDE SEQUENCE</scope>
</reference>
<evidence type="ECO:0000313" key="3">
    <source>
        <dbReference type="Proteomes" id="UP000815677"/>
    </source>
</evidence>
<gene>
    <name evidence="2" type="ORF">MCHLO_07354</name>
</gene>
<feature type="compositionally biased region" description="Basic and acidic residues" evidence="1">
    <location>
        <begin position="36"/>
        <end position="55"/>
    </location>
</feature>
<accession>A0ABQ0LG12</accession>
<protein>
    <submittedName>
        <fullName evidence="2">Uncharacterized protein</fullName>
    </submittedName>
</protein>
<keyword evidence="3" id="KW-1185">Reference proteome</keyword>
<evidence type="ECO:0000313" key="2">
    <source>
        <dbReference type="EMBL" id="GAT50074.1"/>
    </source>
</evidence>
<name>A0ABQ0LG12_MYCCL</name>
<dbReference type="EMBL" id="DF846231">
    <property type="protein sequence ID" value="GAT50074.1"/>
    <property type="molecule type" value="Genomic_DNA"/>
</dbReference>
<feature type="region of interest" description="Disordered" evidence="1">
    <location>
        <begin position="1"/>
        <end position="55"/>
    </location>
</feature>
<dbReference type="Proteomes" id="UP000815677">
    <property type="component" value="Unassembled WGS sequence"/>
</dbReference>
<sequence length="256" mass="29549">MATLRAARKADHNLDAEERARAKLANSAYPKKHAKRIAEHDRARRDSAYEREHGPEEFRRRVMERRQVEERRREQAEEQAYRAWMETLKPAGWRESARILRPSQQQVLQDLCGRQVVEHIREGNTEEELYNRDFSRVVEVLDDLRQRLEPDGAIDRRVWATQAQANGISTVTIYLTSLTARDGQAWPDQAAWLAPWASKTAPVVEEGATVFCVANMLRTTSARRNTHQPCYEVDWLLKAEFDEGHAAVQGNPRSPP</sequence>
<evidence type="ECO:0000256" key="1">
    <source>
        <dbReference type="SAM" id="MobiDB-lite"/>
    </source>
</evidence>